<name>A0A3N4L8C1_9PEZI</name>
<dbReference type="InterPro" id="IPR011992">
    <property type="entry name" value="EF-hand-dom_pair"/>
</dbReference>
<sequence length="899" mass="100712">MSTPMHEIPEPSYPEFGPPGSYQPQSRPAPAPHPEASSDSHTYTDSPPLTRHQLHDLRPTTGTTVSDDLNPHRHVSQSRKREESHRLDDDLELLKAERVVTNASATGLDRSRSRRHRSRSRVSEVVDPVDDFDIATNPVHDNGKGVWRPPEKPQNGFAQFMKTVHESSVIIRYFTYIIPLVLILLIPLLLGGLVFHEAAVGDVYLMWFMVWLEVVWLSLWAARIIAKCLPYIFSLLTSVFTNNSKKWKDMARMLEVPATLFFWWLAIFVSFLPTMTNHHNNGDKSTRYWENRANIVLLCFFVATVLNFAEKIIIQLIAISFHQRTYEDRIELNKFQIGSLAKLYAYSKLFEKERDLDEKRDSNLASGVRTPLVRLQQARAGAQKTFNKVGDVFGKVAGDFTGKQVSKSTSPQQVVLTLLYTTEGSQALARRLYRTFIRDGCENVLADDLKHAFSSEDEADAAFVMFDRDLNGDISCEEMELACVEIGRERKAIAASLKDLDSVIGKLDDVLTFIVAVIVILVFLSLISKSTANVLTSASSAVLALSWLFSATAQEFLASIIFVFVKHPFDVGDRVDIYNTGAGTIDTFFVKEIALMYTEFKKLEGHVVQAPNSLLNTLFVLNMRRSGGLAEAIPVVCKFGTSLEQIEELRERLLAFVTAEKREYQPKIITELRDIPDMHSVKLNVVFFYKSNWQNELVRLQRRNKFMCALMVAVDDVGIESPNMRWPGQKSSHPVFLQSVNNDQLQQSVLDRGAGPDKQDGEYRPFIPGGGGGTPSGILRPDHAPAPDLARSTSIGRSSSRSGNKKVDFSLGVKDIASSDDSGDVFEDRRKQQHIPMVKVLEEREREEAAEAAEAEAELARTTSRSSSEYRGGEGFQRRRAGSAGGSVVSHRNSCSWGG</sequence>
<dbReference type="InterPro" id="IPR002048">
    <property type="entry name" value="EF_hand_dom"/>
</dbReference>
<comment type="catalytic activity">
    <reaction evidence="10">
        <text>Ca(2+)(in) = Ca(2+)(out)</text>
        <dbReference type="Rhea" id="RHEA:29671"/>
        <dbReference type="ChEBI" id="CHEBI:29108"/>
    </reaction>
</comment>
<keyword evidence="8 12" id="KW-0472">Membrane</keyword>
<dbReference type="InterPro" id="IPR006685">
    <property type="entry name" value="MscS_channel_2nd"/>
</dbReference>
<evidence type="ECO:0000256" key="9">
    <source>
        <dbReference type="ARBA" id="ARBA00023303"/>
    </source>
</evidence>
<comment type="subcellular location">
    <subcellularLocation>
        <location evidence="1">Membrane</location>
    </subcellularLocation>
</comment>
<evidence type="ECO:0000256" key="7">
    <source>
        <dbReference type="ARBA" id="ARBA00022989"/>
    </source>
</evidence>
<dbReference type="PROSITE" id="PS50222">
    <property type="entry name" value="EF_HAND_2"/>
    <property type="match status" value="1"/>
</dbReference>
<feature type="transmembrane region" description="Helical" evidence="12">
    <location>
        <begin position="295"/>
        <end position="319"/>
    </location>
</feature>
<dbReference type="InterPro" id="IPR058650">
    <property type="entry name" value="Msy1/2-like"/>
</dbReference>
<dbReference type="GO" id="GO:0016020">
    <property type="term" value="C:membrane"/>
    <property type="evidence" value="ECO:0007669"/>
    <property type="project" value="UniProtKB-SubCell"/>
</dbReference>
<dbReference type="AlphaFoldDB" id="A0A3N4L8C1"/>
<evidence type="ECO:0000256" key="8">
    <source>
        <dbReference type="ARBA" id="ARBA00023136"/>
    </source>
</evidence>
<dbReference type="GO" id="GO:0006874">
    <property type="term" value="P:intracellular calcium ion homeostasis"/>
    <property type="evidence" value="ECO:0007669"/>
    <property type="project" value="TreeGrafter"/>
</dbReference>
<keyword evidence="3" id="KW-0106">Calcium</keyword>
<evidence type="ECO:0000256" key="4">
    <source>
        <dbReference type="ARBA" id="ARBA00022673"/>
    </source>
</evidence>
<dbReference type="OrthoDB" id="544685at2759"/>
<evidence type="ECO:0000256" key="1">
    <source>
        <dbReference type="ARBA" id="ARBA00004370"/>
    </source>
</evidence>
<keyword evidence="3" id="KW-0406">Ion transport</keyword>
<gene>
    <name evidence="14" type="ORF">P167DRAFT_556187</name>
</gene>
<dbReference type="EMBL" id="ML119105">
    <property type="protein sequence ID" value="RPB17732.1"/>
    <property type="molecule type" value="Genomic_DNA"/>
</dbReference>
<dbReference type="Gene3D" id="2.30.30.60">
    <property type="match status" value="1"/>
</dbReference>
<feature type="region of interest" description="Disordered" evidence="11">
    <location>
        <begin position="750"/>
        <end position="806"/>
    </location>
</feature>
<protein>
    <recommendedName>
        <fullName evidence="13">EF-hand domain-containing protein</fullName>
    </recommendedName>
</protein>
<keyword evidence="15" id="KW-1185">Reference proteome</keyword>
<keyword evidence="9" id="KW-0407">Ion channel</keyword>
<feature type="compositionally biased region" description="Basic and acidic residues" evidence="11">
    <location>
        <begin position="754"/>
        <end position="763"/>
    </location>
</feature>
<comment type="similarity">
    <text evidence="2">Belongs to the MscS (TC 1.A.23) family.</text>
</comment>
<dbReference type="InterPro" id="IPR023408">
    <property type="entry name" value="MscS_beta-dom_sf"/>
</dbReference>
<evidence type="ECO:0000259" key="13">
    <source>
        <dbReference type="PROSITE" id="PS50222"/>
    </source>
</evidence>
<dbReference type="PANTHER" id="PTHR31323:SF15">
    <property type="entry name" value="MECHANOSENSITIVE ION CHANNEL PROTEIN MSY1"/>
    <property type="match status" value="1"/>
</dbReference>
<evidence type="ECO:0000256" key="3">
    <source>
        <dbReference type="ARBA" id="ARBA00022568"/>
    </source>
</evidence>
<feature type="transmembrane region" description="Helical" evidence="12">
    <location>
        <begin position="510"/>
        <end position="528"/>
    </location>
</feature>
<feature type="compositionally biased region" description="Polar residues" evidence="11">
    <location>
        <begin position="890"/>
        <end position="899"/>
    </location>
</feature>
<evidence type="ECO:0000256" key="11">
    <source>
        <dbReference type="SAM" id="MobiDB-lite"/>
    </source>
</evidence>
<dbReference type="PANTHER" id="PTHR31323">
    <property type="entry name" value="MECHANOSENSITIVE ION CHANNEL PROTEIN MSY2"/>
    <property type="match status" value="1"/>
</dbReference>
<keyword evidence="3" id="KW-0109">Calcium transport</keyword>
<dbReference type="Proteomes" id="UP000277580">
    <property type="component" value="Unassembled WGS sequence"/>
</dbReference>
<dbReference type="Pfam" id="PF00924">
    <property type="entry name" value="MS_channel_2nd"/>
    <property type="match status" value="1"/>
</dbReference>
<organism evidence="14 15">
    <name type="scientific">Morchella conica CCBAS932</name>
    <dbReference type="NCBI Taxonomy" id="1392247"/>
    <lineage>
        <taxon>Eukaryota</taxon>
        <taxon>Fungi</taxon>
        <taxon>Dikarya</taxon>
        <taxon>Ascomycota</taxon>
        <taxon>Pezizomycotina</taxon>
        <taxon>Pezizomycetes</taxon>
        <taxon>Pezizales</taxon>
        <taxon>Morchellaceae</taxon>
        <taxon>Morchella</taxon>
    </lineage>
</organism>
<dbReference type="InParanoid" id="A0A3N4L8C1"/>
<evidence type="ECO:0000313" key="14">
    <source>
        <dbReference type="EMBL" id="RPB17732.1"/>
    </source>
</evidence>
<keyword evidence="6" id="KW-1278">Translocase</keyword>
<dbReference type="GO" id="GO:0005509">
    <property type="term" value="F:calcium ion binding"/>
    <property type="evidence" value="ECO:0007669"/>
    <property type="project" value="InterPro"/>
</dbReference>
<evidence type="ECO:0000256" key="2">
    <source>
        <dbReference type="ARBA" id="ARBA00008017"/>
    </source>
</evidence>
<evidence type="ECO:0000313" key="15">
    <source>
        <dbReference type="Proteomes" id="UP000277580"/>
    </source>
</evidence>
<feature type="region of interest" description="Disordered" evidence="11">
    <location>
        <begin position="1"/>
        <end position="88"/>
    </location>
</feature>
<reference evidence="14 15" key="1">
    <citation type="journal article" date="2018" name="Nat. Ecol. Evol.">
        <title>Pezizomycetes genomes reveal the molecular basis of ectomycorrhizal truffle lifestyle.</title>
        <authorList>
            <person name="Murat C."/>
            <person name="Payen T."/>
            <person name="Noel B."/>
            <person name="Kuo A."/>
            <person name="Morin E."/>
            <person name="Chen J."/>
            <person name="Kohler A."/>
            <person name="Krizsan K."/>
            <person name="Balestrini R."/>
            <person name="Da Silva C."/>
            <person name="Montanini B."/>
            <person name="Hainaut M."/>
            <person name="Levati E."/>
            <person name="Barry K.W."/>
            <person name="Belfiori B."/>
            <person name="Cichocki N."/>
            <person name="Clum A."/>
            <person name="Dockter R.B."/>
            <person name="Fauchery L."/>
            <person name="Guy J."/>
            <person name="Iotti M."/>
            <person name="Le Tacon F."/>
            <person name="Lindquist E.A."/>
            <person name="Lipzen A."/>
            <person name="Malagnac F."/>
            <person name="Mello A."/>
            <person name="Molinier V."/>
            <person name="Miyauchi S."/>
            <person name="Poulain J."/>
            <person name="Riccioni C."/>
            <person name="Rubini A."/>
            <person name="Sitrit Y."/>
            <person name="Splivallo R."/>
            <person name="Traeger S."/>
            <person name="Wang M."/>
            <person name="Zifcakova L."/>
            <person name="Wipf D."/>
            <person name="Zambonelli A."/>
            <person name="Paolocci F."/>
            <person name="Nowrousian M."/>
            <person name="Ottonello S."/>
            <person name="Baldrian P."/>
            <person name="Spatafora J.W."/>
            <person name="Henrissat B."/>
            <person name="Nagy L.G."/>
            <person name="Aury J.M."/>
            <person name="Wincker P."/>
            <person name="Grigoriev I.V."/>
            <person name="Bonfante P."/>
            <person name="Martin F.M."/>
        </authorList>
    </citation>
    <scope>NUCLEOTIDE SEQUENCE [LARGE SCALE GENOMIC DNA]</scope>
    <source>
        <strain evidence="14 15">CCBAS932</strain>
    </source>
</reference>
<evidence type="ECO:0000256" key="10">
    <source>
        <dbReference type="ARBA" id="ARBA00036634"/>
    </source>
</evidence>
<feature type="compositionally biased region" description="Polar residues" evidence="11">
    <location>
        <begin position="37"/>
        <end position="47"/>
    </location>
</feature>
<dbReference type="Gene3D" id="1.10.238.10">
    <property type="entry name" value="EF-hand"/>
    <property type="match status" value="1"/>
</dbReference>
<evidence type="ECO:0000256" key="12">
    <source>
        <dbReference type="SAM" id="Phobius"/>
    </source>
</evidence>
<keyword evidence="7 12" id="KW-1133">Transmembrane helix</keyword>
<evidence type="ECO:0000256" key="5">
    <source>
        <dbReference type="ARBA" id="ARBA00022692"/>
    </source>
</evidence>
<feature type="transmembrane region" description="Helical" evidence="12">
    <location>
        <begin position="540"/>
        <end position="565"/>
    </location>
</feature>
<accession>A0A3N4L8C1</accession>
<keyword evidence="3" id="KW-0813">Transport</keyword>
<dbReference type="SUPFAM" id="SSF50182">
    <property type="entry name" value="Sm-like ribonucleoproteins"/>
    <property type="match status" value="1"/>
</dbReference>
<feature type="transmembrane region" description="Helical" evidence="12">
    <location>
        <begin position="253"/>
        <end position="275"/>
    </location>
</feature>
<dbReference type="SUPFAM" id="SSF47473">
    <property type="entry name" value="EF-hand"/>
    <property type="match status" value="1"/>
</dbReference>
<feature type="compositionally biased region" description="Basic and acidic residues" evidence="11">
    <location>
        <begin position="79"/>
        <end position="88"/>
    </location>
</feature>
<evidence type="ECO:0000256" key="6">
    <source>
        <dbReference type="ARBA" id="ARBA00022967"/>
    </source>
</evidence>
<dbReference type="Pfam" id="PF25886">
    <property type="entry name" value="Msy1"/>
    <property type="match status" value="1"/>
</dbReference>
<dbReference type="FunFam" id="1.10.238.10:FF:000345">
    <property type="entry name" value="Mechanosensitive ion channel protein"/>
    <property type="match status" value="1"/>
</dbReference>
<feature type="transmembrane region" description="Helical" evidence="12">
    <location>
        <begin position="170"/>
        <end position="195"/>
    </location>
</feature>
<feature type="region of interest" description="Disordered" evidence="11">
    <location>
        <begin position="846"/>
        <end position="899"/>
    </location>
</feature>
<feature type="compositionally biased region" description="Low complexity" evidence="11">
    <location>
        <begin position="791"/>
        <end position="802"/>
    </location>
</feature>
<keyword evidence="4" id="KW-0107">Calcium channel</keyword>
<dbReference type="InterPro" id="IPR010920">
    <property type="entry name" value="LSM_dom_sf"/>
</dbReference>
<feature type="domain" description="EF-hand" evidence="13">
    <location>
        <begin position="454"/>
        <end position="489"/>
    </location>
</feature>
<dbReference type="GO" id="GO:0005262">
    <property type="term" value="F:calcium channel activity"/>
    <property type="evidence" value="ECO:0007669"/>
    <property type="project" value="UniProtKB-KW"/>
</dbReference>
<dbReference type="STRING" id="1392247.A0A3N4L8C1"/>
<keyword evidence="5 12" id="KW-0812">Transmembrane</keyword>
<proteinExistence type="inferred from homology"/>